<comment type="caution">
    <text evidence="2">The sequence shown here is derived from an EMBL/GenBank/DDBJ whole genome shotgun (WGS) entry which is preliminary data.</text>
</comment>
<accession>A0A850NW26</accession>
<evidence type="ECO:0000313" key="3">
    <source>
        <dbReference type="Proteomes" id="UP000565205"/>
    </source>
</evidence>
<dbReference type="InterPro" id="IPR006726">
    <property type="entry name" value="PHBA_efflux_AaeB/fusaric-R"/>
</dbReference>
<dbReference type="GO" id="GO:0022857">
    <property type="term" value="F:transmembrane transporter activity"/>
    <property type="evidence" value="ECO:0007669"/>
    <property type="project" value="InterPro"/>
</dbReference>
<organism evidence="2 3">
    <name type="scientific">Endobacter medicaginis</name>
    <dbReference type="NCBI Taxonomy" id="1181271"/>
    <lineage>
        <taxon>Bacteria</taxon>
        <taxon>Pseudomonadati</taxon>
        <taxon>Pseudomonadota</taxon>
        <taxon>Alphaproteobacteria</taxon>
        <taxon>Acetobacterales</taxon>
        <taxon>Acetobacteraceae</taxon>
        <taxon>Endobacter</taxon>
    </lineage>
</organism>
<reference evidence="2 3" key="1">
    <citation type="submission" date="2020-06" db="EMBL/GenBank/DDBJ databases">
        <title>Description of novel acetic acid bacteria.</title>
        <authorList>
            <person name="Sombolestani A."/>
        </authorList>
    </citation>
    <scope>NUCLEOTIDE SEQUENCE [LARGE SCALE GENOMIC DNA]</scope>
    <source>
        <strain evidence="2 3">LMG 26838</strain>
    </source>
</reference>
<dbReference type="Proteomes" id="UP000565205">
    <property type="component" value="Unassembled WGS sequence"/>
</dbReference>
<name>A0A850NW26_9PROT</name>
<feature type="transmembrane region" description="Helical" evidence="1">
    <location>
        <begin position="70"/>
        <end position="90"/>
    </location>
</feature>
<feature type="transmembrane region" description="Helical" evidence="1">
    <location>
        <begin position="144"/>
        <end position="170"/>
    </location>
</feature>
<protein>
    <submittedName>
        <fullName evidence="2">FUSC family protein</fullName>
    </submittedName>
</protein>
<keyword evidence="1" id="KW-1133">Transmembrane helix</keyword>
<keyword evidence="1" id="KW-0812">Transmembrane</keyword>
<dbReference type="Pfam" id="PF04632">
    <property type="entry name" value="FUSC"/>
    <property type="match status" value="2"/>
</dbReference>
<dbReference type="EMBL" id="JABXXQ010000472">
    <property type="protein sequence ID" value="NVN31725.1"/>
    <property type="molecule type" value="Genomic_DNA"/>
</dbReference>
<keyword evidence="1" id="KW-0472">Membrane</keyword>
<dbReference type="RefSeq" id="WP_176626229.1">
    <property type="nucleotide sequence ID" value="NZ_JABXXQ010000472.1"/>
</dbReference>
<sequence length="478" mass="50704">MSGATARRGAWTALRQLLPEDVLESVRLGLTAIAAIYLAMLFELQDPEWAGWTVLSVSLATRASSLSKSLWRAIGSVVGATVSLLMMAAFAQDTLAFDLALAAWLAFVTLFATVERGQRSYGFALMGFTVPIIALGTIQTPDNVFHVAFARCSALLLGIACAHVSSVCVARSVQHVGRDLAAQMEATAATCAHWLGGIRDRTERGAAPLADILALDEAIAGAMVEQPSLRTGGRFVVIVPYRLLRLCTQGMLARWLNTPDFAATARLLAMPEHLRTPGTWLRRIAVVARLLREGRRIGLAYAPARPLAVDRDWVQARNNAIRTAIAVSLANALWYATGWSSGHVAVVWAALLSTLFAARADAADAARNFLLGGLLAALVGVTTHYTALTLTGHFGLLALSLLPMLMLAAIGRLDPRAAIAGGYAMVVLTFVGLHNVSTFDLGADLNAVLANLVGMAIAVAAFTALPPPADAARLQRRA</sequence>
<feature type="transmembrane region" description="Helical" evidence="1">
    <location>
        <begin position="369"/>
        <end position="387"/>
    </location>
</feature>
<proteinExistence type="predicted"/>
<feature type="non-terminal residue" evidence="2">
    <location>
        <position position="478"/>
    </location>
</feature>
<feature type="transmembrane region" description="Helical" evidence="1">
    <location>
        <begin position="393"/>
        <end position="410"/>
    </location>
</feature>
<feature type="transmembrane region" description="Helical" evidence="1">
    <location>
        <begin position="448"/>
        <end position="467"/>
    </location>
</feature>
<evidence type="ECO:0000313" key="2">
    <source>
        <dbReference type="EMBL" id="NVN31725.1"/>
    </source>
</evidence>
<feature type="transmembrane region" description="Helical" evidence="1">
    <location>
        <begin position="96"/>
        <end position="114"/>
    </location>
</feature>
<feature type="transmembrane region" description="Helical" evidence="1">
    <location>
        <begin position="121"/>
        <end position="138"/>
    </location>
</feature>
<feature type="transmembrane region" description="Helical" evidence="1">
    <location>
        <begin position="417"/>
        <end position="436"/>
    </location>
</feature>
<dbReference type="AlphaFoldDB" id="A0A850NW26"/>
<gene>
    <name evidence="2" type="ORF">HUK83_15460</name>
</gene>
<evidence type="ECO:0000256" key="1">
    <source>
        <dbReference type="SAM" id="Phobius"/>
    </source>
</evidence>
<dbReference type="GO" id="GO:0005886">
    <property type="term" value="C:plasma membrane"/>
    <property type="evidence" value="ECO:0007669"/>
    <property type="project" value="InterPro"/>
</dbReference>